<dbReference type="EMBL" id="CP051774">
    <property type="protein sequence ID" value="QJE96675.1"/>
    <property type="molecule type" value="Genomic_DNA"/>
</dbReference>
<sequence>MKSITLLLLPLAVSAAEPKLQSLSLFNSKDLSGWKGEGYVVEDGAIVCTPEGRNLVTERTYANYALDFEFKLPAGGNNGIGINYPGTGDAAYVGMEVQVLDNSADQYKSLEPAQYHGSLYKLAAAKKAPLKPVGEWNQERIYVNGNDVQVTVNGEVILNAKLDELNKQDPKHEGAKRRSGHIALCGHGDRVAFRRISICELPPAANEEGAKKEGFTKIFDGSTLEGWESEPGDEGHWRPVNGILKYDGRSEAKDKDLWFSKEYGDMTMIFDWRWAAPGPVMKRPIIGADGKETGEQVEVQELDSGIYLRGNSKSQVNLWNWPCGSGEVYGYRTDKSQPAEVIAGVTPKAKADKPVGEWNRTMITIKGDRLTVAINGQTVIENAQLPDVPAKGKIALQHHGSSIDFANIWVKEL</sequence>
<dbReference type="GO" id="GO:0016787">
    <property type="term" value="F:hydrolase activity"/>
    <property type="evidence" value="ECO:0007669"/>
    <property type="project" value="InterPro"/>
</dbReference>
<organism evidence="2 3">
    <name type="scientific">Luteolibacter luteus</name>
    <dbReference type="NCBI Taxonomy" id="2728835"/>
    <lineage>
        <taxon>Bacteria</taxon>
        <taxon>Pseudomonadati</taxon>
        <taxon>Verrucomicrobiota</taxon>
        <taxon>Verrucomicrobiia</taxon>
        <taxon>Verrucomicrobiales</taxon>
        <taxon>Verrucomicrobiaceae</taxon>
        <taxon>Luteolibacter</taxon>
    </lineage>
</organism>
<evidence type="ECO:0000259" key="1">
    <source>
        <dbReference type="Pfam" id="PF06439"/>
    </source>
</evidence>
<keyword evidence="3" id="KW-1185">Reference proteome</keyword>
<dbReference type="RefSeq" id="WP_169455076.1">
    <property type="nucleotide sequence ID" value="NZ_CP051774.1"/>
</dbReference>
<evidence type="ECO:0000313" key="3">
    <source>
        <dbReference type="Proteomes" id="UP000501812"/>
    </source>
</evidence>
<accession>A0A858RIX8</accession>
<proteinExistence type="predicted"/>
<gene>
    <name evidence="2" type="ORF">HHL09_13075</name>
</gene>
<name>A0A858RIX8_9BACT</name>
<protein>
    <submittedName>
        <fullName evidence="2">DUF1080 domain-containing protein</fullName>
    </submittedName>
</protein>
<dbReference type="Gene3D" id="2.60.120.560">
    <property type="entry name" value="Exo-inulinase, domain 1"/>
    <property type="match status" value="2"/>
</dbReference>
<reference evidence="2 3" key="1">
    <citation type="submission" date="2020-04" db="EMBL/GenBank/DDBJ databases">
        <title>Luteolibacter sp. G-1-1-1 isolated from soil.</title>
        <authorList>
            <person name="Dahal R.H."/>
        </authorList>
    </citation>
    <scope>NUCLEOTIDE SEQUENCE [LARGE SCALE GENOMIC DNA]</scope>
    <source>
        <strain evidence="2 3">G-1-1-1</strain>
    </source>
</reference>
<dbReference type="InterPro" id="IPR010496">
    <property type="entry name" value="AL/BT2_dom"/>
</dbReference>
<feature type="domain" description="3-keto-alpha-glucoside-1,2-lyase/3-keto-2-hydroxy-glucal hydratase" evidence="1">
    <location>
        <begin position="24"/>
        <end position="198"/>
    </location>
</feature>
<dbReference type="KEGG" id="luo:HHL09_13075"/>
<feature type="domain" description="3-keto-alpha-glucoside-1,2-lyase/3-keto-2-hydroxy-glucal hydratase" evidence="1">
    <location>
        <begin position="214"/>
        <end position="411"/>
    </location>
</feature>
<dbReference type="Proteomes" id="UP000501812">
    <property type="component" value="Chromosome"/>
</dbReference>
<dbReference type="AlphaFoldDB" id="A0A858RIX8"/>
<evidence type="ECO:0000313" key="2">
    <source>
        <dbReference type="EMBL" id="QJE96675.1"/>
    </source>
</evidence>
<dbReference type="Pfam" id="PF06439">
    <property type="entry name" value="3keto-disac_hyd"/>
    <property type="match status" value="2"/>
</dbReference>